<dbReference type="EMBL" id="JAZGQO010000002">
    <property type="protein sequence ID" value="KAK6190232.1"/>
    <property type="molecule type" value="Genomic_DNA"/>
</dbReference>
<dbReference type="GO" id="GO:0005737">
    <property type="term" value="C:cytoplasm"/>
    <property type="evidence" value="ECO:0007669"/>
    <property type="project" value="TreeGrafter"/>
</dbReference>
<dbReference type="GO" id="GO:0016020">
    <property type="term" value="C:membrane"/>
    <property type="evidence" value="ECO:0007669"/>
    <property type="project" value="UniProtKB-SubCell"/>
</dbReference>
<keyword evidence="10" id="KW-1185">Reference proteome</keyword>
<evidence type="ECO:0000256" key="7">
    <source>
        <dbReference type="ARBA" id="ARBA00023136"/>
    </source>
</evidence>
<feature type="transmembrane region" description="Helical" evidence="8">
    <location>
        <begin position="7"/>
        <end position="24"/>
    </location>
</feature>
<evidence type="ECO:0000313" key="9">
    <source>
        <dbReference type="EMBL" id="KAK6190232.1"/>
    </source>
</evidence>
<keyword evidence="7 8" id="KW-0472">Membrane</keyword>
<evidence type="ECO:0000256" key="5">
    <source>
        <dbReference type="ARBA" id="ARBA00022692"/>
    </source>
</evidence>
<comment type="similarity">
    <text evidence="2 8">Belongs to the glycosyltransferase 92 family.</text>
</comment>
<dbReference type="AlphaFoldDB" id="A0AAN8Q746"/>
<accession>A0AAN8Q746</accession>
<protein>
    <recommendedName>
        <fullName evidence="8">Glycosyltransferase family 92 protein</fullName>
        <ecNumber evidence="8">2.4.1.-</ecNumber>
    </recommendedName>
</protein>
<comment type="subcellular location">
    <subcellularLocation>
        <location evidence="1">Membrane</location>
        <topology evidence="1">Single-pass membrane protein</topology>
    </subcellularLocation>
</comment>
<keyword evidence="6 8" id="KW-1133">Transmembrane helix</keyword>
<dbReference type="Pfam" id="PF01697">
    <property type="entry name" value="Glyco_transf_92"/>
    <property type="match status" value="1"/>
</dbReference>
<keyword evidence="3 8" id="KW-0328">Glycosyltransferase</keyword>
<dbReference type="EC" id="2.4.1.-" evidence="8"/>
<evidence type="ECO:0000256" key="2">
    <source>
        <dbReference type="ARBA" id="ARBA00007647"/>
    </source>
</evidence>
<dbReference type="GO" id="GO:0016757">
    <property type="term" value="F:glycosyltransferase activity"/>
    <property type="evidence" value="ECO:0007669"/>
    <property type="project" value="UniProtKB-UniRule"/>
</dbReference>
<dbReference type="PANTHER" id="PTHR21461">
    <property type="entry name" value="GLYCOSYLTRANSFERASE FAMILY 92 PROTEIN"/>
    <property type="match status" value="1"/>
</dbReference>
<evidence type="ECO:0000256" key="1">
    <source>
        <dbReference type="ARBA" id="ARBA00004167"/>
    </source>
</evidence>
<reference evidence="9 10" key="1">
    <citation type="submission" date="2024-01" db="EMBL/GenBank/DDBJ databases">
        <title>The genome of the rayed Mediterranean limpet Patella caerulea (Linnaeus, 1758).</title>
        <authorList>
            <person name="Anh-Thu Weber A."/>
            <person name="Halstead-Nussloch G."/>
        </authorList>
    </citation>
    <scope>NUCLEOTIDE SEQUENCE [LARGE SCALE GENOMIC DNA]</scope>
    <source>
        <strain evidence="9">AATW-2023a</strain>
        <tissue evidence="9">Whole specimen</tissue>
    </source>
</reference>
<dbReference type="Proteomes" id="UP001347796">
    <property type="component" value="Unassembled WGS sequence"/>
</dbReference>
<dbReference type="InterPro" id="IPR008166">
    <property type="entry name" value="Glyco_transf_92"/>
</dbReference>
<dbReference type="PANTHER" id="PTHR21461:SF69">
    <property type="entry name" value="GLYCOSYLTRANSFERASE FAMILY 92 PROTEIN"/>
    <property type="match status" value="1"/>
</dbReference>
<sequence length="491" mass="57096">MKVKRIVFLLYITGLCLMFVYWYHGSGSLFSRQNTTAARKLKAILPKTTLPESSKSAKQIPRTTERKIKSIWKKSTLPEKSTSTKQIPWTTDNLKPQVLKSAKFEPGNQCAVNLSWPNGRDEWQILDNNITFVYSAFAVPLENQVKIMGIHRIRIRPKRHYVCWFYNDTQNVSQLQTNGTISLLHDHHGRTYGSMMVTCPLKDNYNWNAVAVSISVIDTPLNYMVLHYPEKQIKRNFTICLSVMHSKYSKVLELIETFEFDKALGANHFVLYHRSSAKQSNVVLNHYIKSGELTLLNYTLPIPPKGIHYFGQITAVNDCVYRSRGISRYVLVVDIDEILIPYQFNNWMSMMDNLTASNPNASAFMFRNTFFDTSMPDDIRRFRLGDKATRYKLKKFLKVWREDFIFGYCNRCKTLVMPEWIDKMAIHRTERIKGDHTPLRVNKSVALLHHYRRYGSSQARVFNAQTRKYSGIVVGRVIKTYEKLKPCVPDL</sequence>
<evidence type="ECO:0000256" key="6">
    <source>
        <dbReference type="ARBA" id="ARBA00022989"/>
    </source>
</evidence>
<comment type="caution">
    <text evidence="9">The sequence shown here is derived from an EMBL/GenBank/DDBJ whole genome shotgun (WGS) entry which is preliminary data.</text>
</comment>
<evidence type="ECO:0000256" key="3">
    <source>
        <dbReference type="ARBA" id="ARBA00022676"/>
    </source>
</evidence>
<organism evidence="9 10">
    <name type="scientific">Patella caerulea</name>
    <name type="common">Rayed Mediterranean limpet</name>
    <dbReference type="NCBI Taxonomy" id="87958"/>
    <lineage>
        <taxon>Eukaryota</taxon>
        <taxon>Metazoa</taxon>
        <taxon>Spiralia</taxon>
        <taxon>Lophotrochozoa</taxon>
        <taxon>Mollusca</taxon>
        <taxon>Gastropoda</taxon>
        <taxon>Patellogastropoda</taxon>
        <taxon>Patelloidea</taxon>
        <taxon>Patellidae</taxon>
        <taxon>Patella</taxon>
    </lineage>
</organism>
<keyword evidence="5 8" id="KW-0812">Transmembrane</keyword>
<name>A0AAN8Q746_PATCE</name>
<evidence type="ECO:0000256" key="4">
    <source>
        <dbReference type="ARBA" id="ARBA00022679"/>
    </source>
</evidence>
<gene>
    <name evidence="9" type="ORF">SNE40_002151</name>
</gene>
<evidence type="ECO:0000256" key="8">
    <source>
        <dbReference type="RuleBase" id="RU366017"/>
    </source>
</evidence>
<keyword evidence="4 8" id="KW-0808">Transferase</keyword>
<evidence type="ECO:0000313" key="10">
    <source>
        <dbReference type="Proteomes" id="UP001347796"/>
    </source>
</evidence>
<proteinExistence type="inferred from homology"/>